<sequence length="654" mass="72507">MSAYFHALTHGGDLLALSPRFIYALLKNQDPASILPMAIRALIIGIVLTFARRLVRYISTKLGQKLFPTAYISCSDPSYQWIISWIAQDPYAQSQIHDFQLCTSESRHVKKRNKSALTTDAAGGPGKSVSAGVGNHNSTWGLKEVIGQVLPTYQHSIRIRHNGNYLWITRRANGFAGAGQVAHFRVRTIAFRPQILREFIVAARDAYFAKEERELLIFHAKRINPSWQVPVSRPARPWSSVILPGNLKENLLRDIEKFLSDKETRWYASRGIPHRRGYLFHGAPGSGKTTLVTAIASKLALDIYVINPAQGGMDDAKLAKLFRDCPAKSIILIEDIDCIFPRGRVSRIAVEEGQDRENYEDSPADAVGEVLGPQNDGNGEIEMQGRGGGGGAHDLAPSTVTMSGLLNAIDGVSSQEGCVLVATTNHPKRLDPALSRAGRFDIKLEFDYAIPSQARELFLHFYPLEDFQIQNTSGSESDLRINATSAAASMTMDNKEEKRNISENDQLSEVMTHQPMIYVKDQAELDQLADTFASTIFPSTEVRIGRTDDTEVKDDCQKISMASLQSYLLQYKENPIAACIPQNIEEWLKSEMEDGIKVESKRSRNTVHKQTQSKRIKSTRQSMGDDRLGTGKVAPETGSGEDRRADKAEGEGSS</sequence>
<accession>A0AAJ8KNS0</accession>
<dbReference type="SMART" id="SM00382">
    <property type="entry name" value="AAA"/>
    <property type="match status" value="1"/>
</dbReference>
<dbReference type="Pfam" id="PF00004">
    <property type="entry name" value="AAA"/>
    <property type="match status" value="2"/>
</dbReference>
<evidence type="ECO:0000256" key="2">
    <source>
        <dbReference type="ARBA" id="ARBA00007448"/>
    </source>
</evidence>
<keyword evidence="5" id="KW-0999">Mitochondrion inner membrane</keyword>
<keyword evidence="6" id="KW-0378">Hydrolase</keyword>
<dbReference type="GO" id="GO:0005743">
    <property type="term" value="C:mitochondrial inner membrane"/>
    <property type="evidence" value="ECO:0007669"/>
    <property type="project" value="UniProtKB-SubCell"/>
</dbReference>
<comment type="subcellular location">
    <subcellularLocation>
        <location evidence="1">Mitochondrion inner membrane</location>
        <topology evidence="1">Single-pass membrane protein</topology>
    </subcellularLocation>
</comment>
<feature type="region of interest" description="Disordered" evidence="12">
    <location>
        <begin position="599"/>
        <end position="654"/>
    </location>
</feature>
<evidence type="ECO:0000256" key="12">
    <source>
        <dbReference type="SAM" id="MobiDB-lite"/>
    </source>
</evidence>
<dbReference type="InterPro" id="IPR027417">
    <property type="entry name" value="P-loop_NTPase"/>
</dbReference>
<evidence type="ECO:0000256" key="1">
    <source>
        <dbReference type="ARBA" id="ARBA00004434"/>
    </source>
</evidence>
<keyword evidence="7" id="KW-0067">ATP-binding</keyword>
<evidence type="ECO:0000313" key="16">
    <source>
        <dbReference type="Proteomes" id="UP000078595"/>
    </source>
</evidence>
<protein>
    <recommendedName>
        <fullName evidence="17">Mitochondrial chaperone BCS1</fullName>
    </recommendedName>
</protein>
<evidence type="ECO:0000256" key="8">
    <source>
        <dbReference type="ARBA" id="ARBA00022989"/>
    </source>
</evidence>
<evidence type="ECO:0000256" key="5">
    <source>
        <dbReference type="ARBA" id="ARBA00022792"/>
    </source>
</evidence>
<dbReference type="KEGG" id="kdj:28967319"/>
<keyword evidence="9" id="KW-0496">Mitochondrion</keyword>
<gene>
    <name evidence="15" type="ORF">I303_103598</name>
</gene>
<dbReference type="Pfam" id="PF25426">
    <property type="entry name" value="AAA_lid_BCS1"/>
    <property type="match status" value="1"/>
</dbReference>
<evidence type="ECO:0000256" key="9">
    <source>
        <dbReference type="ARBA" id="ARBA00023128"/>
    </source>
</evidence>
<comment type="similarity">
    <text evidence="2">Belongs to the AAA ATPase family. BCS1 subfamily.</text>
</comment>
<evidence type="ECO:0000256" key="3">
    <source>
        <dbReference type="ARBA" id="ARBA00022692"/>
    </source>
</evidence>
<feature type="domain" description="AAA+ ATPase" evidence="13">
    <location>
        <begin position="274"/>
        <end position="451"/>
    </location>
</feature>
<dbReference type="Proteomes" id="UP000078595">
    <property type="component" value="Chromosome 4"/>
</dbReference>
<feature type="compositionally biased region" description="Basic and acidic residues" evidence="12">
    <location>
        <begin position="640"/>
        <end position="654"/>
    </location>
</feature>
<organism evidence="15 16">
    <name type="scientific">Kwoniella dejecticola CBS 10117</name>
    <dbReference type="NCBI Taxonomy" id="1296121"/>
    <lineage>
        <taxon>Eukaryota</taxon>
        <taxon>Fungi</taxon>
        <taxon>Dikarya</taxon>
        <taxon>Basidiomycota</taxon>
        <taxon>Agaricomycotina</taxon>
        <taxon>Tremellomycetes</taxon>
        <taxon>Tremellales</taxon>
        <taxon>Cryptococcaceae</taxon>
        <taxon>Kwoniella</taxon>
    </lineage>
</organism>
<dbReference type="SUPFAM" id="SSF52540">
    <property type="entry name" value="P-loop containing nucleoside triphosphate hydrolases"/>
    <property type="match status" value="1"/>
</dbReference>
<dbReference type="GeneID" id="28967319"/>
<keyword evidence="3" id="KW-0812">Transmembrane</keyword>
<evidence type="ECO:0000256" key="4">
    <source>
        <dbReference type="ARBA" id="ARBA00022741"/>
    </source>
</evidence>
<evidence type="ECO:0000256" key="10">
    <source>
        <dbReference type="ARBA" id="ARBA00023136"/>
    </source>
</evidence>
<dbReference type="InterPro" id="IPR003593">
    <property type="entry name" value="AAA+_ATPase"/>
</dbReference>
<evidence type="ECO:0000256" key="6">
    <source>
        <dbReference type="ARBA" id="ARBA00022801"/>
    </source>
</evidence>
<evidence type="ECO:0000256" key="11">
    <source>
        <dbReference type="ARBA" id="ARBA00048778"/>
    </source>
</evidence>
<keyword evidence="10" id="KW-0472">Membrane</keyword>
<evidence type="ECO:0000259" key="14">
    <source>
        <dbReference type="SMART" id="SM01024"/>
    </source>
</evidence>
<evidence type="ECO:0008006" key="17">
    <source>
        <dbReference type="Google" id="ProtNLM"/>
    </source>
</evidence>
<dbReference type="GO" id="GO:0005524">
    <property type="term" value="F:ATP binding"/>
    <property type="evidence" value="ECO:0007669"/>
    <property type="project" value="UniProtKB-KW"/>
</dbReference>
<evidence type="ECO:0000313" key="15">
    <source>
        <dbReference type="EMBL" id="WWC61020.1"/>
    </source>
</evidence>
<name>A0AAJ8KNS0_9TREE</name>
<dbReference type="InterPro" id="IPR014851">
    <property type="entry name" value="BCS1_N"/>
</dbReference>
<keyword evidence="8" id="KW-1133">Transmembrane helix</keyword>
<dbReference type="SMART" id="SM01024">
    <property type="entry name" value="BCS1_N"/>
    <property type="match status" value="1"/>
</dbReference>
<keyword evidence="16" id="KW-1185">Reference proteome</keyword>
<feature type="domain" description="BCS1 N-terminal" evidence="14">
    <location>
        <begin position="42"/>
        <end position="241"/>
    </location>
</feature>
<dbReference type="Pfam" id="PF08740">
    <property type="entry name" value="BCS1_N"/>
    <property type="match status" value="1"/>
</dbReference>
<comment type="catalytic activity">
    <reaction evidence="11">
        <text>ATP + H2O = ADP + phosphate + H(+)</text>
        <dbReference type="Rhea" id="RHEA:13065"/>
        <dbReference type="ChEBI" id="CHEBI:15377"/>
        <dbReference type="ChEBI" id="CHEBI:15378"/>
        <dbReference type="ChEBI" id="CHEBI:30616"/>
        <dbReference type="ChEBI" id="CHEBI:43474"/>
        <dbReference type="ChEBI" id="CHEBI:456216"/>
    </reaction>
    <physiologicalReaction direction="left-to-right" evidence="11">
        <dbReference type="Rhea" id="RHEA:13066"/>
    </physiologicalReaction>
</comment>
<dbReference type="Gene3D" id="3.40.50.300">
    <property type="entry name" value="P-loop containing nucleotide triphosphate hydrolases"/>
    <property type="match status" value="1"/>
</dbReference>
<evidence type="ECO:0000259" key="13">
    <source>
        <dbReference type="SMART" id="SM00382"/>
    </source>
</evidence>
<dbReference type="GO" id="GO:0016887">
    <property type="term" value="F:ATP hydrolysis activity"/>
    <property type="evidence" value="ECO:0007669"/>
    <property type="project" value="InterPro"/>
</dbReference>
<dbReference type="RefSeq" id="XP_065824860.1">
    <property type="nucleotide sequence ID" value="XM_065968788.1"/>
</dbReference>
<dbReference type="InterPro" id="IPR003959">
    <property type="entry name" value="ATPase_AAA_core"/>
</dbReference>
<reference evidence="15" key="1">
    <citation type="submission" date="2013-07" db="EMBL/GenBank/DDBJ databases">
        <authorList>
            <consortium name="The Broad Institute Genome Sequencing Platform"/>
            <person name="Cuomo C."/>
            <person name="Litvintseva A."/>
            <person name="Chen Y."/>
            <person name="Heitman J."/>
            <person name="Sun S."/>
            <person name="Springer D."/>
            <person name="Dromer F."/>
            <person name="Young S.K."/>
            <person name="Zeng Q."/>
            <person name="Gargeya S."/>
            <person name="Fitzgerald M."/>
            <person name="Abouelleil A."/>
            <person name="Alvarado L."/>
            <person name="Berlin A.M."/>
            <person name="Chapman S.B."/>
            <person name="Dewar J."/>
            <person name="Goldberg J."/>
            <person name="Griggs A."/>
            <person name="Gujja S."/>
            <person name="Hansen M."/>
            <person name="Howarth C."/>
            <person name="Imamovic A."/>
            <person name="Larimer J."/>
            <person name="McCowan C."/>
            <person name="Murphy C."/>
            <person name="Pearson M."/>
            <person name="Priest M."/>
            <person name="Roberts A."/>
            <person name="Saif S."/>
            <person name="Shea T."/>
            <person name="Sykes S."/>
            <person name="Wortman J."/>
            <person name="Nusbaum C."/>
            <person name="Birren B."/>
        </authorList>
    </citation>
    <scope>NUCLEOTIDE SEQUENCE</scope>
    <source>
        <strain evidence="15">CBS 10117</strain>
    </source>
</reference>
<feature type="compositionally biased region" description="Basic residues" evidence="12">
    <location>
        <begin position="603"/>
        <end position="618"/>
    </location>
</feature>
<dbReference type="AlphaFoldDB" id="A0AAJ8KNS0"/>
<dbReference type="InterPro" id="IPR050747">
    <property type="entry name" value="Mitochondrial_chaperone_BCS1"/>
</dbReference>
<reference evidence="15" key="2">
    <citation type="submission" date="2024-02" db="EMBL/GenBank/DDBJ databases">
        <title>Comparative genomics of Cryptococcus and Kwoniella reveals pathogenesis evolution and contrasting modes of karyotype evolution via chromosome fusion or intercentromeric recombination.</title>
        <authorList>
            <person name="Coelho M.A."/>
            <person name="David-Palma M."/>
            <person name="Shea T."/>
            <person name="Bowers K."/>
            <person name="McGinley-Smith S."/>
            <person name="Mohammad A.W."/>
            <person name="Gnirke A."/>
            <person name="Yurkov A.M."/>
            <person name="Nowrousian M."/>
            <person name="Sun S."/>
            <person name="Cuomo C.A."/>
            <person name="Heitman J."/>
        </authorList>
    </citation>
    <scope>NUCLEOTIDE SEQUENCE</scope>
    <source>
        <strain evidence="15">CBS 10117</strain>
    </source>
</reference>
<dbReference type="PANTHER" id="PTHR23070">
    <property type="entry name" value="BCS1 AAA-TYPE ATPASE"/>
    <property type="match status" value="1"/>
</dbReference>
<proteinExistence type="inferred from homology"/>
<dbReference type="InterPro" id="IPR057495">
    <property type="entry name" value="AAA_lid_BCS1"/>
</dbReference>
<evidence type="ECO:0000256" key="7">
    <source>
        <dbReference type="ARBA" id="ARBA00022840"/>
    </source>
</evidence>
<dbReference type="EMBL" id="CP144533">
    <property type="protein sequence ID" value="WWC61020.1"/>
    <property type="molecule type" value="Genomic_DNA"/>
</dbReference>
<keyword evidence="4" id="KW-0547">Nucleotide-binding</keyword>